<dbReference type="InterPro" id="IPR015940">
    <property type="entry name" value="UBA"/>
</dbReference>
<dbReference type="InParanoid" id="G1TM90"/>
<feature type="transmembrane region" description="Helical" evidence="5">
    <location>
        <begin position="54"/>
        <end position="77"/>
    </location>
</feature>
<dbReference type="SUPFAM" id="SSF46934">
    <property type="entry name" value="UBA-like"/>
    <property type="match status" value="1"/>
</dbReference>
<dbReference type="SUPFAM" id="SSF144091">
    <property type="entry name" value="Rhomboid-like"/>
    <property type="match status" value="1"/>
</dbReference>
<dbReference type="GO" id="GO:0001889">
    <property type="term" value="P:liver development"/>
    <property type="evidence" value="ECO:0007669"/>
    <property type="project" value="Ensembl"/>
</dbReference>
<dbReference type="Gene3D" id="1.20.1540.10">
    <property type="entry name" value="Rhomboid-like"/>
    <property type="match status" value="1"/>
</dbReference>
<proteinExistence type="predicted"/>
<dbReference type="Bgee" id="ENSOCUG00000025595">
    <property type="expression patterns" value="Expressed in testis and 17 other cell types or tissues"/>
</dbReference>
<feature type="transmembrane region" description="Helical" evidence="5">
    <location>
        <begin position="89"/>
        <end position="109"/>
    </location>
</feature>
<dbReference type="GO" id="GO:0000165">
    <property type="term" value="P:MAPK cascade"/>
    <property type="evidence" value="ECO:0007669"/>
    <property type="project" value="Ensembl"/>
</dbReference>
<feature type="domain" description="Peptidase S54 rhomboid" evidence="7">
    <location>
        <begin position="48"/>
        <end position="183"/>
    </location>
</feature>
<evidence type="ECO:0000256" key="3">
    <source>
        <dbReference type="ARBA" id="ARBA00022989"/>
    </source>
</evidence>
<reference evidence="8" key="2">
    <citation type="submission" date="2025-08" db="UniProtKB">
        <authorList>
            <consortium name="Ensembl"/>
        </authorList>
    </citation>
    <scope>IDENTIFICATION</scope>
    <source>
        <strain evidence="8">Thorbecke</strain>
    </source>
</reference>
<dbReference type="Ensembl" id="ENSOCUT00000030985.2">
    <property type="protein sequence ID" value="ENSOCUP00000018098.2"/>
    <property type="gene ID" value="ENSOCUG00000025595.2"/>
</dbReference>
<dbReference type="GeneTree" id="ENSGT00390000013711"/>
<dbReference type="Proteomes" id="UP000001811">
    <property type="component" value="Unplaced"/>
</dbReference>
<evidence type="ECO:0000313" key="9">
    <source>
        <dbReference type="Proteomes" id="UP000001811"/>
    </source>
</evidence>
<evidence type="ECO:0000256" key="2">
    <source>
        <dbReference type="ARBA" id="ARBA00022692"/>
    </source>
</evidence>
<dbReference type="GO" id="GO:0016020">
    <property type="term" value="C:membrane"/>
    <property type="evidence" value="ECO:0007669"/>
    <property type="project" value="UniProtKB-SubCell"/>
</dbReference>
<dbReference type="PANTHER" id="PTHR43066">
    <property type="entry name" value="RHOMBOID-RELATED PROTEIN"/>
    <property type="match status" value="1"/>
</dbReference>
<feature type="transmembrane region" description="Helical" evidence="5">
    <location>
        <begin position="165"/>
        <end position="186"/>
    </location>
</feature>
<dbReference type="GO" id="GO:0050708">
    <property type="term" value="P:regulation of protein secretion"/>
    <property type="evidence" value="ECO:0007669"/>
    <property type="project" value="Ensembl"/>
</dbReference>
<keyword evidence="2 5" id="KW-0812">Transmembrane</keyword>
<dbReference type="GO" id="GO:0045732">
    <property type="term" value="P:positive regulation of protein catabolic process"/>
    <property type="evidence" value="ECO:0007669"/>
    <property type="project" value="Ensembl"/>
</dbReference>
<dbReference type="PANTHER" id="PTHR43066:SF16">
    <property type="entry name" value="RHOMBOID DOMAIN-CONTAINING PROTEIN 3"/>
    <property type="match status" value="1"/>
</dbReference>
<comment type="subcellular location">
    <subcellularLocation>
        <location evidence="1">Membrane</location>
        <topology evidence="1">Multi-pass membrane protein</topology>
    </subcellularLocation>
</comment>
<dbReference type="GO" id="GO:0009410">
    <property type="term" value="P:response to xenobiotic stimulus"/>
    <property type="evidence" value="ECO:0007669"/>
    <property type="project" value="Ensembl"/>
</dbReference>
<dbReference type="GO" id="GO:0032815">
    <property type="term" value="P:negative regulation of natural killer cell activation"/>
    <property type="evidence" value="ECO:0007669"/>
    <property type="project" value="Ensembl"/>
</dbReference>
<dbReference type="Pfam" id="PF00627">
    <property type="entry name" value="UBA"/>
    <property type="match status" value="1"/>
</dbReference>
<keyword evidence="9" id="KW-1185">Reference proteome</keyword>
<protein>
    <submittedName>
        <fullName evidence="8">Rhomboid domain containing 3</fullName>
    </submittedName>
</protein>
<evidence type="ECO:0000256" key="4">
    <source>
        <dbReference type="ARBA" id="ARBA00023136"/>
    </source>
</evidence>
<dbReference type="AlphaFoldDB" id="G1TM90"/>
<reference evidence="8" key="3">
    <citation type="submission" date="2025-09" db="UniProtKB">
        <authorList>
            <consortium name="Ensembl"/>
        </authorList>
    </citation>
    <scope>IDENTIFICATION</scope>
    <source>
        <strain evidence="8">Thorbecke</strain>
    </source>
</reference>
<evidence type="ECO:0000313" key="8">
    <source>
        <dbReference type="Ensembl" id="ENSOCUP00000018098.2"/>
    </source>
</evidence>
<dbReference type="CTD" id="25807"/>
<dbReference type="eggNOG" id="KOG2632">
    <property type="taxonomic scope" value="Eukaryota"/>
</dbReference>
<dbReference type="STRING" id="9986.ENSOCUP00000018098"/>
<sequence length="375" mass="39430">MYTRDPAGQPARALPLASSALVLLLGSLWLIGAGPSLALAPELLLDPWQAHRLLTHALGHTALPGLLLSLLLLPTLGWRQECHLGTLRFLHASVLLTLAAGLLAVLLAGLGVSNAAGGCGYMPVHLAMLAGQGHCPRQPQGALPPWLLPWLLLALTPLLSSEPPFLQLLCGLLAGLAYAAGAFQWLELSEQRLQALQEGALCKTLAGCWPLRLLPTPGSLAELPVTQPAGVRTAIPGPPYVVSPSPWSRSDNPAFPPGLSWESVDWARPGFSTEPSVWATLDEHLLQEGIQASLRDAPAQEPQSAFWLPKSSVSSLRLQQLERMGFPTEQAVVALAATGRVEGAVSLLVGGQVDTEVLVTEGRAGSAHPKGPGPP</sequence>
<evidence type="ECO:0000259" key="7">
    <source>
        <dbReference type="Pfam" id="PF01694"/>
    </source>
</evidence>
<organism evidence="8 9">
    <name type="scientific">Oryctolagus cuniculus</name>
    <name type="common">Rabbit</name>
    <dbReference type="NCBI Taxonomy" id="9986"/>
    <lineage>
        <taxon>Eukaryota</taxon>
        <taxon>Metazoa</taxon>
        <taxon>Chordata</taxon>
        <taxon>Craniata</taxon>
        <taxon>Vertebrata</taxon>
        <taxon>Euteleostomi</taxon>
        <taxon>Mammalia</taxon>
        <taxon>Eutheria</taxon>
        <taxon>Euarchontoglires</taxon>
        <taxon>Glires</taxon>
        <taxon>Lagomorpha</taxon>
        <taxon>Leporidae</taxon>
        <taxon>Oryctolagus</taxon>
    </lineage>
</organism>
<dbReference type="GO" id="GO:0002673">
    <property type="term" value="P:regulation of acute inflammatory response"/>
    <property type="evidence" value="ECO:0007669"/>
    <property type="project" value="Ensembl"/>
</dbReference>
<gene>
    <name evidence="8" type="primary">RHBDD3</name>
</gene>
<dbReference type="GO" id="GO:0004252">
    <property type="term" value="F:serine-type endopeptidase activity"/>
    <property type="evidence" value="ECO:0007669"/>
    <property type="project" value="InterPro"/>
</dbReference>
<dbReference type="InterPro" id="IPR009060">
    <property type="entry name" value="UBA-like_sf"/>
</dbReference>
<dbReference type="OrthoDB" id="9908508at2759"/>
<accession>G1TM90</accession>
<keyword evidence="4 5" id="KW-0472">Membrane</keyword>
<dbReference type="HOGENOM" id="CLU_060547_0_0_1"/>
<feature type="domain" description="UBA" evidence="6">
    <location>
        <begin position="315"/>
        <end position="348"/>
    </location>
</feature>
<dbReference type="KEGG" id="ocu:100356403"/>
<dbReference type="InterPro" id="IPR022764">
    <property type="entry name" value="Peptidase_S54_rhomboid_dom"/>
</dbReference>
<dbReference type="InterPro" id="IPR035952">
    <property type="entry name" value="Rhomboid-like_sf"/>
</dbReference>
<evidence type="ECO:0000259" key="6">
    <source>
        <dbReference type="Pfam" id="PF00627"/>
    </source>
</evidence>
<keyword evidence="3 5" id="KW-1133">Transmembrane helix</keyword>
<dbReference type="Gene3D" id="1.10.8.10">
    <property type="entry name" value="DNA helicase RuvA subunit, C-terminal domain"/>
    <property type="match status" value="1"/>
</dbReference>
<evidence type="ECO:0000256" key="5">
    <source>
        <dbReference type="SAM" id="Phobius"/>
    </source>
</evidence>
<evidence type="ECO:0000256" key="1">
    <source>
        <dbReference type="ARBA" id="ARBA00004141"/>
    </source>
</evidence>
<dbReference type="FunCoup" id="G1TM90">
    <property type="interactions" value="52"/>
</dbReference>
<name>G1TM90_RABIT</name>
<dbReference type="PaxDb" id="9986-ENSOCUP00000018098"/>
<dbReference type="Pfam" id="PF01694">
    <property type="entry name" value="Rhomboid"/>
    <property type="match status" value="1"/>
</dbReference>
<reference evidence="8 9" key="1">
    <citation type="journal article" date="2011" name="Nature">
        <title>A high-resolution map of human evolutionary constraint using 29 mammals.</title>
        <authorList>
            <person name="Lindblad-Toh K."/>
            <person name="Garber M."/>
            <person name="Zuk O."/>
            <person name="Lin M.F."/>
            <person name="Parker B.J."/>
            <person name="Washietl S."/>
            <person name="Kheradpour P."/>
            <person name="Ernst J."/>
            <person name="Jordan G."/>
            <person name="Mauceli E."/>
            <person name="Ward L.D."/>
            <person name="Lowe C.B."/>
            <person name="Holloway A.K."/>
            <person name="Clamp M."/>
            <person name="Gnerre S."/>
            <person name="Alfoldi J."/>
            <person name="Beal K."/>
            <person name="Chang J."/>
            <person name="Clawson H."/>
            <person name="Cuff J."/>
            <person name="Di Palma F."/>
            <person name="Fitzgerald S."/>
            <person name="Flicek P."/>
            <person name="Guttman M."/>
            <person name="Hubisz M.J."/>
            <person name="Jaffe D.B."/>
            <person name="Jungreis I."/>
            <person name="Kent W.J."/>
            <person name="Kostka D."/>
            <person name="Lara M."/>
            <person name="Martins A.L."/>
            <person name="Massingham T."/>
            <person name="Moltke I."/>
            <person name="Raney B.J."/>
            <person name="Rasmussen M.D."/>
            <person name="Robinson J."/>
            <person name="Stark A."/>
            <person name="Vilella A.J."/>
            <person name="Wen J."/>
            <person name="Xie X."/>
            <person name="Zody M.C."/>
            <person name="Baldwin J."/>
            <person name="Bloom T."/>
            <person name="Chin C.W."/>
            <person name="Heiman D."/>
            <person name="Nicol R."/>
            <person name="Nusbaum C."/>
            <person name="Young S."/>
            <person name="Wilkinson J."/>
            <person name="Worley K.C."/>
            <person name="Kovar C.L."/>
            <person name="Muzny D.M."/>
            <person name="Gibbs R.A."/>
            <person name="Cree A."/>
            <person name="Dihn H.H."/>
            <person name="Fowler G."/>
            <person name="Jhangiani S."/>
            <person name="Joshi V."/>
            <person name="Lee S."/>
            <person name="Lewis L.R."/>
            <person name="Nazareth L.V."/>
            <person name="Okwuonu G."/>
            <person name="Santibanez J."/>
            <person name="Warren W.C."/>
            <person name="Mardis E.R."/>
            <person name="Weinstock G.M."/>
            <person name="Wilson R.K."/>
            <person name="Delehaunty K."/>
            <person name="Dooling D."/>
            <person name="Fronik C."/>
            <person name="Fulton L."/>
            <person name="Fulton B."/>
            <person name="Graves T."/>
            <person name="Minx P."/>
            <person name="Sodergren E."/>
            <person name="Birney E."/>
            <person name="Margulies E.H."/>
            <person name="Herrero J."/>
            <person name="Green E.D."/>
            <person name="Haussler D."/>
            <person name="Siepel A."/>
            <person name="Goldman N."/>
            <person name="Pollard K.S."/>
            <person name="Pedersen J.S."/>
            <person name="Lander E.S."/>
            <person name="Kellis M."/>
        </authorList>
    </citation>
    <scope>NUCLEOTIDE SEQUENCE [LARGE SCALE GENOMIC DNA]</scope>
    <source>
        <strain evidence="9">Thorbecke</strain>
    </source>
</reference>
<dbReference type="GeneID" id="100356403"/>